<sequence length="471" mass="48783">MLKQGFGTYTYPSGARYEGEWRNGAKEGRGVYRFPKGGLYEGEWRGGRMEGVGVRTFASGRVQAGVWREGRLEVEWDEAQCSLAVEGAGEAAAAAARVAVGGGTPGDALRQLLADPPTWAYAAAAALVLAGRQLTPTLDLATSQLALAHGPLALLAWGLTLEVGPPQPRQAADVGGVLTLRLLPPLALGAAACGAALRLGWPVAATLGALGPALVCAVAPTAPQVLGYAHRFRLNKNLAAAIARTSTAAALALAPLLAVAATLSAAAGSVLPFLVALGGTATAVGAQDPAGAQDSAAAQQQPRCAARAQQAGAPPAAAAAAAAGEPAEGKTVWQGTSAKQCREMVDYATSRSPMVKFMIDKMDEIEINHALTHELVHAYDHCRGKNLDWTNCQHHACSEIRAAALSGDCDFKMELLRGNVAVQGQFQKCVRRRAELSVSMNPYCKGTKAAAAVDSVFEGCFADTAPFDRIP</sequence>
<keyword evidence="3" id="KW-0479">Metal-binding</keyword>
<keyword evidence="5" id="KW-0378">Hydrolase</keyword>
<reference evidence="7 8" key="1">
    <citation type="journal article" date="2018" name="Plant J.">
        <title>Genome sequences of Chlorella sorokiniana UTEX 1602 and Micractinium conductrix SAG 241.80: implications to maltose excretion by a green alga.</title>
        <authorList>
            <person name="Arriola M.B."/>
            <person name="Velmurugan N."/>
            <person name="Zhang Y."/>
            <person name="Plunkett M.H."/>
            <person name="Hondzo H."/>
            <person name="Barney B.M."/>
        </authorList>
    </citation>
    <scope>NUCLEOTIDE SEQUENCE [LARGE SCALE GENOMIC DNA]</scope>
    <source>
        <strain evidence="7 8">SAG 241.80</strain>
    </source>
</reference>
<evidence type="ECO:0000256" key="1">
    <source>
        <dbReference type="ARBA" id="ARBA00009915"/>
    </source>
</evidence>
<keyword evidence="6" id="KW-0482">Metalloprotease</keyword>
<dbReference type="InterPro" id="IPR019165">
    <property type="entry name" value="Peptidase_M76_ATP23"/>
</dbReference>
<accession>A0A2P6UZ69</accession>
<keyword evidence="4" id="KW-0677">Repeat</keyword>
<evidence type="ECO:0000256" key="3">
    <source>
        <dbReference type="ARBA" id="ARBA00022723"/>
    </source>
</evidence>
<evidence type="ECO:0000256" key="5">
    <source>
        <dbReference type="ARBA" id="ARBA00022801"/>
    </source>
</evidence>
<dbReference type="STRING" id="554055.A0A2P6UZ69"/>
<dbReference type="GO" id="GO:0033615">
    <property type="term" value="P:mitochondrial proton-transporting ATP synthase complex assembly"/>
    <property type="evidence" value="ECO:0007669"/>
    <property type="project" value="TreeGrafter"/>
</dbReference>
<protein>
    <submittedName>
        <fullName evidence="7">Mitochondrial inner membrane protease ATP23-like</fullName>
    </submittedName>
</protein>
<comment type="caution">
    <text evidence="7">The sequence shown here is derived from an EMBL/GenBank/DDBJ whole genome shotgun (WGS) entry which is preliminary data.</text>
</comment>
<dbReference type="SUPFAM" id="SSF82185">
    <property type="entry name" value="Histone H3 K4-specific methyltransferase SET7/9 N-terminal domain"/>
    <property type="match status" value="1"/>
</dbReference>
<comment type="similarity">
    <text evidence="1">Belongs to the peptidase M76 family.</text>
</comment>
<evidence type="ECO:0000256" key="6">
    <source>
        <dbReference type="ARBA" id="ARBA00023049"/>
    </source>
</evidence>
<dbReference type="SMART" id="SM00698">
    <property type="entry name" value="MORN"/>
    <property type="match status" value="2"/>
</dbReference>
<organism evidence="7 8">
    <name type="scientific">Micractinium conductrix</name>
    <dbReference type="NCBI Taxonomy" id="554055"/>
    <lineage>
        <taxon>Eukaryota</taxon>
        <taxon>Viridiplantae</taxon>
        <taxon>Chlorophyta</taxon>
        <taxon>core chlorophytes</taxon>
        <taxon>Trebouxiophyceae</taxon>
        <taxon>Chlorellales</taxon>
        <taxon>Chlorellaceae</taxon>
        <taxon>Chlorella clade</taxon>
        <taxon>Micractinium</taxon>
    </lineage>
</organism>
<evidence type="ECO:0000313" key="7">
    <source>
        <dbReference type="EMBL" id="PSC67126.1"/>
    </source>
</evidence>
<dbReference type="Gene3D" id="2.20.110.10">
    <property type="entry name" value="Histone H3 K4-specific methyltransferase SET7/9 N-terminal domain"/>
    <property type="match status" value="1"/>
</dbReference>
<evidence type="ECO:0000256" key="4">
    <source>
        <dbReference type="ARBA" id="ARBA00022737"/>
    </source>
</evidence>
<evidence type="ECO:0000313" key="8">
    <source>
        <dbReference type="Proteomes" id="UP000239649"/>
    </source>
</evidence>
<dbReference type="GO" id="GO:0046872">
    <property type="term" value="F:metal ion binding"/>
    <property type="evidence" value="ECO:0007669"/>
    <property type="project" value="UniProtKB-KW"/>
</dbReference>
<dbReference type="GO" id="GO:0005739">
    <property type="term" value="C:mitochondrion"/>
    <property type="evidence" value="ECO:0007669"/>
    <property type="project" value="GOC"/>
</dbReference>
<dbReference type="PANTHER" id="PTHR21711">
    <property type="entry name" value="MITOCHONDRIAL INNER MEMBRANE PROTEASE"/>
    <property type="match status" value="1"/>
</dbReference>
<gene>
    <name evidence="7" type="ORF">C2E20_9183</name>
</gene>
<evidence type="ECO:0000256" key="2">
    <source>
        <dbReference type="ARBA" id="ARBA00022670"/>
    </source>
</evidence>
<dbReference type="Pfam" id="PF09768">
    <property type="entry name" value="Peptidase_M76"/>
    <property type="match status" value="1"/>
</dbReference>
<dbReference type="PANTHER" id="PTHR21711:SF0">
    <property type="entry name" value="MITOCHONDRIAL INNER MEMBRANE PROTEASE ATP23 HOMOLOG"/>
    <property type="match status" value="1"/>
</dbReference>
<dbReference type="InterPro" id="IPR003409">
    <property type="entry name" value="MORN"/>
</dbReference>
<proteinExistence type="inferred from homology"/>
<dbReference type="AlphaFoldDB" id="A0A2P6UZ69"/>
<dbReference type="OrthoDB" id="285308at2759"/>
<dbReference type="EMBL" id="LHPF02000100">
    <property type="protein sequence ID" value="PSC67126.1"/>
    <property type="molecule type" value="Genomic_DNA"/>
</dbReference>
<dbReference type="PRINTS" id="PR01414">
    <property type="entry name" value="CCMBBIOGNSIS"/>
</dbReference>
<name>A0A2P6UZ69_9CHLO</name>
<dbReference type="GO" id="GO:0034982">
    <property type="term" value="P:mitochondrial protein processing"/>
    <property type="evidence" value="ECO:0007669"/>
    <property type="project" value="TreeGrafter"/>
</dbReference>
<dbReference type="GO" id="GO:0016020">
    <property type="term" value="C:membrane"/>
    <property type="evidence" value="ECO:0007669"/>
    <property type="project" value="UniProtKB-ARBA"/>
</dbReference>
<keyword evidence="8" id="KW-1185">Reference proteome</keyword>
<dbReference type="Proteomes" id="UP000239649">
    <property type="component" value="Unassembled WGS sequence"/>
</dbReference>
<keyword evidence="2" id="KW-0645">Protease</keyword>
<dbReference type="Pfam" id="PF02493">
    <property type="entry name" value="MORN"/>
    <property type="match status" value="3"/>
</dbReference>
<dbReference type="GO" id="GO:0004222">
    <property type="term" value="F:metalloendopeptidase activity"/>
    <property type="evidence" value="ECO:0007669"/>
    <property type="project" value="InterPro"/>
</dbReference>
<dbReference type="FunFam" id="2.20.110.10:FF:000002">
    <property type="entry name" value="Phosphatidylinositol 4-phosphate 5-kinase 8"/>
    <property type="match status" value="1"/>
</dbReference>